<evidence type="ECO:0008006" key="3">
    <source>
        <dbReference type="Google" id="ProtNLM"/>
    </source>
</evidence>
<organism evidence="2">
    <name type="scientific">Alexandrium andersonii</name>
    <dbReference type="NCBI Taxonomy" id="327968"/>
    <lineage>
        <taxon>Eukaryota</taxon>
        <taxon>Sar</taxon>
        <taxon>Alveolata</taxon>
        <taxon>Dinophyceae</taxon>
        <taxon>Gonyaulacales</taxon>
        <taxon>Pyrocystaceae</taxon>
        <taxon>Alexandrium</taxon>
    </lineage>
</organism>
<evidence type="ECO:0000256" key="1">
    <source>
        <dbReference type="SAM" id="MobiDB-lite"/>
    </source>
</evidence>
<dbReference type="Gene3D" id="1.10.287.630">
    <property type="entry name" value="Helix hairpin bin"/>
    <property type="match status" value="1"/>
</dbReference>
<dbReference type="Gene3D" id="2.60.120.10">
    <property type="entry name" value="Jelly Rolls"/>
    <property type="match status" value="1"/>
</dbReference>
<dbReference type="InterPro" id="IPR014710">
    <property type="entry name" value="RmlC-like_jellyroll"/>
</dbReference>
<dbReference type="SUPFAM" id="SSF51206">
    <property type="entry name" value="cAMP-binding domain-like"/>
    <property type="match status" value="1"/>
</dbReference>
<evidence type="ECO:0000313" key="2">
    <source>
        <dbReference type="EMBL" id="CAD9405854.1"/>
    </source>
</evidence>
<dbReference type="EMBL" id="HBGQ01026599">
    <property type="protein sequence ID" value="CAD9405854.1"/>
    <property type="molecule type" value="Transcribed_RNA"/>
</dbReference>
<dbReference type="AlphaFoldDB" id="A0A7S2BT85"/>
<sequence>MTEDHSNQFWTLRRYLKQHHVPMTLNVRIQRYLDHAWARQKRSVSEPKLLQLLSVQLTNELQCARSVPPLVVHPLFHYLNEISDVTVQRLAVNAISRQNLARGDRLFFPGETATHVYFVVAGRMRYDKAVEPTQSNQVEWVDKNEDWISEPVLWTPAWVHLGILQAHTEAELLLIDASKFGGIVSLTPAALAVVRHYARSFLKWMNQMSYDSLSDISQGEDISDKLRQFITDSEELIPADLDSEELIPVASAKPAGKRNKARTFAWTNSAGQRSSDTDARR</sequence>
<dbReference type="InterPro" id="IPR018490">
    <property type="entry name" value="cNMP-bd_dom_sf"/>
</dbReference>
<proteinExistence type="predicted"/>
<gene>
    <name evidence="2" type="ORF">AAND1436_LOCUS13096</name>
</gene>
<reference evidence="2" key="1">
    <citation type="submission" date="2021-01" db="EMBL/GenBank/DDBJ databases">
        <authorList>
            <person name="Corre E."/>
            <person name="Pelletier E."/>
            <person name="Niang G."/>
            <person name="Scheremetjew M."/>
            <person name="Finn R."/>
            <person name="Kale V."/>
            <person name="Holt S."/>
            <person name="Cochrane G."/>
            <person name="Meng A."/>
            <person name="Brown T."/>
            <person name="Cohen L."/>
        </authorList>
    </citation>
    <scope>NUCLEOTIDE SEQUENCE</scope>
    <source>
        <strain evidence="2">CCMP2222</strain>
    </source>
</reference>
<feature type="region of interest" description="Disordered" evidence="1">
    <location>
        <begin position="252"/>
        <end position="281"/>
    </location>
</feature>
<protein>
    <recommendedName>
        <fullName evidence="3">Cyclic nucleotide-binding domain-containing protein</fullName>
    </recommendedName>
</protein>
<name>A0A7S2BT85_9DINO</name>
<accession>A0A7S2BT85</accession>
<feature type="compositionally biased region" description="Polar residues" evidence="1">
    <location>
        <begin position="265"/>
        <end position="274"/>
    </location>
</feature>